<dbReference type="GO" id="GO:0005576">
    <property type="term" value="C:extracellular region"/>
    <property type="evidence" value="ECO:0007669"/>
    <property type="project" value="UniProtKB-SubCell"/>
</dbReference>
<comment type="catalytic activity">
    <reaction evidence="10">
        <text>(2R)-2-phosphoglycerate = phosphoenolpyruvate + H2O</text>
        <dbReference type="Rhea" id="RHEA:10164"/>
        <dbReference type="ChEBI" id="CHEBI:15377"/>
        <dbReference type="ChEBI" id="CHEBI:58289"/>
        <dbReference type="ChEBI" id="CHEBI:58702"/>
        <dbReference type="EC" id="4.2.1.11"/>
    </reaction>
    <physiologicalReaction direction="left-to-right" evidence="10">
        <dbReference type="Rhea" id="RHEA:10165"/>
    </physiologicalReaction>
</comment>
<dbReference type="SFLD" id="SFLDS00001">
    <property type="entry name" value="Enolase"/>
    <property type="match status" value="1"/>
</dbReference>
<dbReference type="Gene3D" id="3.20.20.120">
    <property type="entry name" value="Enolase-like C-terminal domain"/>
    <property type="match status" value="1"/>
</dbReference>
<feature type="binding site" evidence="13">
    <location>
        <begin position="361"/>
        <end position="364"/>
    </location>
    <ligand>
        <name>substrate</name>
    </ligand>
</feature>
<dbReference type="GO" id="GO:0000015">
    <property type="term" value="C:phosphopyruvate hydratase complex"/>
    <property type="evidence" value="ECO:0007669"/>
    <property type="project" value="InterPro"/>
</dbReference>
<evidence type="ECO:0000259" key="15">
    <source>
        <dbReference type="SMART" id="SM01192"/>
    </source>
</evidence>
<evidence type="ECO:0000256" key="3">
    <source>
        <dbReference type="ARBA" id="ARBA00012058"/>
    </source>
</evidence>
<evidence type="ECO:0000256" key="13">
    <source>
        <dbReference type="PIRSR" id="PIRSR001400-2"/>
    </source>
</evidence>
<feature type="binding site" evidence="11 14">
    <location>
        <position position="309"/>
    </location>
    <ligand>
        <name>Mg(2+)</name>
        <dbReference type="ChEBI" id="CHEBI:18420"/>
    </ligand>
</feature>
<comment type="subcellular location">
    <subcellularLocation>
        <location evidence="11">Cytoplasm</location>
    </subcellularLocation>
    <subcellularLocation>
        <location evidence="11">Secreted</location>
    </subcellularLocation>
    <subcellularLocation>
        <location evidence="11">Cell surface</location>
    </subcellularLocation>
    <text evidence="11">Fractions of enolase are present in both the cytoplasm and on the cell surface.</text>
</comment>
<dbReference type="SUPFAM" id="SSF54826">
    <property type="entry name" value="Enolase N-terminal domain-like"/>
    <property type="match status" value="1"/>
</dbReference>
<keyword evidence="8 11" id="KW-0324">Glycolysis</keyword>
<dbReference type="SMART" id="SM01192">
    <property type="entry name" value="Enolase_C"/>
    <property type="match status" value="1"/>
</dbReference>
<dbReference type="InterPro" id="IPR036849">
    <property type="entry name" value="Enolase-like_C_sf"/>
</dbReference>
<dbReference type="Gene3D" id="3.30.390.10">
    <property type="entry name" value="Enolase-like, N-terminal domain"/>
    <property type="match status" value="1"/>
</dbReference>
<comment type="cofactor">
    <cofactor evidence="11">
        <name>Mg(2+)</name>
        <dbReference type="ChEBI" id="CHEBI:18420"/>
    </cofactor>
    <text evidence="11">Binds a second Mg(2+) ion via substrate during catalysis.</text>
</comment>
<evidence type="ECO:0000256" key="1">
    <source>
        <dbReference type="ARBA" id="ARBA00005031"/>
    </source>
</evidence>
<proteinExistence type="inferred from homology"/>
<evidence type="ECO:0000313" key="17">
    <source>
        <dbReference type="EMBL" id="ADA62569.1"/>
    </source>
</evidence>
<comment type="cofactor">
    <cofactor evidence="14">
        <name>Mg(2+)</name>
        <dbReference type="ChEBI" id="CHEBI:18420"/>
    </cofactor>
    <text evidence="14">Mg(2+) is required for catalysis and for stabilizing the dimer.</text>
</comment>
<feature type="binding site" evidence="11">
    <location>
        <position position="385"/>
    </location>
    <ligand>
        <name>(2R)-2-phosphoglycerate</name>
        <dbReference type="ChEBI" id="CHEBI:58289"/>
    </ligand>
</feature>
<organism evidence="17">
    <name type="scientific">Staphylococcus epidermidis</name>
    <dbReference type="NCBI Taxonomy" id="1282"/>
    <lineage>
        <taxon>Bacteria</taxon>
        <taxon>Bacillati</taxon>
        <taxon>Bacillota</taxon>
        <taxon>Bacilli</taxon>
        <taxon>Bacillales</taxon>
        <taxon>Staphylococcaceae</taxon>
        <taxon>Staphylococcus</taxon>
    </lineage>
</organism>
<feature type="binding site" evidence="11">
    <location>
        <position position="363"/>
    </location>
    <ligand>
        <name>(2R)-2-phosphoglycerate</name>
        <dbReference type="ChEBI" id="CHEBI:58289"/>
    </ligand>
</feature>
<evidence type="ECO:0000256" key="14">
    <source>
        <dbReference type="PIRSR" id="PIRSR001400-3"/>
    </source>
</evidence>
<geneLocation type="plasmid" evidence="17">
    <name>SAP024A</name>
</geneLocation>
<keyword evidence="11" id="KW-0963">Cytoplasm</keyword>
<evidence type="ECO:0000256" key="2">
    <source>
        <dbReference type="ARBA" id="ARBA00009604"/>
    </source>
</evidence>
<keyword evidence="9 11" id="KW-0456">Lyase</keyword>
<feature type="active site" description="Proton acceptor" evidence="11 12">
    <location>
        <position position="334"/>
    </location>
</feature>
<dbReference type="InterPro" id="IPR000941">
    <property type="entry name" value="Enolase"/>
</dbReference>
<dbReference type="PANTHER" id="PTHR11902:SF1">
    <property type="entry name" value="ENOLASE"/>
    <property type="match status" value="1"/>
</dbReference>
<feature type="active site" description="Proton donor" evidence="11 12">
    <location>
        <position position="204"/>
    </location>
</feature>
<keyword evidence="7 11" id="KW-0460">Magnesium</keyword>
<dbReference type="AlphaFoldDB" id="D2JCV6"/>
<dbReference type="PRINTS" id="PR00148">
    <property type="entry name" value="ENOLASE"/>
</dbReference>
<dbReference type="CDD" id="cd03313">
    <property type="entry name" value="enolase"/>
    <property type="match status" value="1"/>
</dbReference>
<dbReference type="InterPro" id="IPR020810">
    <property type="entry name" value="Enolase_C"/>
</dbReference>
<protein>
    <recommendedName>
        <fullName evidence="4 11">Enolase</fullName>
        <ecNumber evidence="3 11">4.2.1.11</ecNumber>
    </recommendedName>
    <alternativeName>
        <fullName evidence="11">2-phospho-D-glycerate hydro-lyase</fullName>
    </alternativeName>
    <alternativeName>
        <fullName evidence="11">2-phosphoglycerate dehydratase</fullName>
    </alternativeName>
</protein>
<dbReference type="GO" id="GO:0000287">
    <property type="term" value="F:magnesium ion binding"/>
    <property type="evidence" value="ECO:0007669"/>
    <property type="project" value="UniProtKB-UniRule"/>
</dbReference>
<feature type="binding site" evidence="13">
    <location>
        <position position="282"/>
    </location>
    <ligand>
        <name>substrate</name>
    </ligand>
</feature>
<dbReference type="InterPro" id="IPR029017">
    <property type="entry name" value="Enolase-like_N"/>
</dbReference>
<feature type="binding site" evidence="11">
    <location>
        <position position="162"/>
    </location>
    <ligand>
        <name>(2R)-2-phosphoglycerate</name>
        <dbReference type="ChEBI" id="CHEBI:58289"/>
    </ligand>
</feature>
<evidence type="ECO:0000256" key="12">
    <source>
        <dbReference type="PIRSR" id="PIRSR001400-1"/>
    </source>
</evidence>
<feature type="binding site" evidence="13">
    <location>
        <position position="309"/>
    </location>
    <ligand>
        <name>substrate</name>
    </ligand>
</feature>
<dbReference type="RefSeq" id="WP_002503837.1">
    <property type="nucleotide sequence ID" value="NZ_JAAUVT010000030.1"/>
</dbReference>
<evidence type="ECO:0000256" key="5">
    <source>
        <dbReference type="ARBA" id="ARBA00022525"/>
    </source>
</evidence>
<feature type="domain" description="Enolase N-terminal" evidence="16">
    <location>
        <begin position="5"/>
        <end position="134"/>
    </location>
</feature>
<dbReference type="PANTHER" id="PTHR11902">
    <property type="entry name" value="ENOLASE"/>
    <property type="match status" value="1"/>
</dbReference>
<evidence type="ECO:0000256" key="8">
    <source>
        <dbReference type="ARBA" id="ARBA00023152"/>
    </source>
</evidence>
<dbReference type="PROSITE" id="PS00164">
    <property type="entry name" value="ENOLASE"/>
    <property type="match status" value="1"/>
</dbReference>
<dbReference type="GO" id="GO:0009986">
    <property type="term" value="C:cell surface"/>
    <property type="evidence" value="ECO:0007669"/>
    <property type="project" value="UniProtKB-SubCell"/>
</dbReference>
<dbReference type="SFLD" id="SFLDG00178">
    <property type="entry name" value="enolase"/>
    <property type="match status" value="1"/>
</dbReference>
<accession>D2JCV6</accession>
<dbReference type="GO" id="GO:0004634">
    <property type="term" value="F:phosphopyruvate hydratase activity"/>
    <property type="evidence" value="ECO:0007669"/>
    <property type="project" value="UniProtKB-UniRule"/>
</dbReference>
<dbReference type="SFLD" id="SFLDF00002">
    <property type="entry name" value="enolase"/>
    <property type="match status" value="1"/>
</dbReference>
<feature type="binding site" evidence="11 14">
    <location>
        <position position="282"/>
    </location>
    <ligand>
        <name>Mg(2+)</name>
        <dbReference type="ChEBI" id="CHEBI:18420"/>
    </ligand>
</feature>
<evidence type="ECO:0000256" key="7">
    <source>
        <dbReference type="ARBA" id="ARBA00022842"/>
    </source>
</evidence>
<feature type="domain" description="Enolase C-terminal TIM barrel" evidence="15">
    <location>
        <begin position="138"/>
        <end position="411"/>
    </location>
</feature>
<feature type="binding site" evidence="11">
    <location>
        <position position="334"/>
    </location>
    <ligand>
        <name>(2R)-2-phosphoglycerate</name>
        <dbReference type="ChEBI" id="CHEBI:58289"/>
    </ligand>
</feature>
<dbReference type="EMBL" id="GQ900469">
    <property type="protein sequence ID" value="ADA62569.1"/>
    <property type="molecule type" value="Genomic_DNA"/>
</dbReference>
<feature type="binding site" evidence="13">
    <location>
        <position position="163"/>
    </location>
    <ligand>
        <name>substrate</name>
    </ligand>
</feature>
<feature type="binding site" evidence="13">
    <location>
        <position position="385"/>
    </location>
    <ligand>
        <name>substrate</name>
    </ligand>
</feature>
<feature type="binding site" evidence="13">
    <location>
        <position position="154"/>
    </location>
    <ligand>
        <name>substrate</name>
    </ligand>
</feature>
<dbReference type="InterPro" id="IPR020811">
    <property type="entry name" value="Enolase_N"/>
</dbReference>
<dbReference type="InterPro" id="IPR020809">
    <property type="entry name" value="Enolase_CS"/>
</dbReference>
<name>D2JCV6_STAEP</name>
<keyword evidence="6 11" id="KW-0479">Metal-binding</keyword>
<reference evidence="17" key="1">
    <citation type="submission" date="2009-08" db="EMBL/GenBank/DDBJ databases">
        <authorList>
            <person name="Gill J."/>
            <person name="Borman J."/>
            <person name="Shetty J."/>
            <person name="Hostetler J."/>
            <person name="Durkin S."/>
            <person name="Montgomery B."/>
        </authorList>
    </citation>
    <scope>NUCLEOTIDE SEQUENCE</scope>
    <source>
        <strain evidence="17">CDC19</strain>
        <plasmid evidence="17">SAP024A</plasmid>
    </source>
</reference>
<dbReference type="NCBIfam" id="TIGR01060">
    <property type="entry name" value="eno"/>
    <property type="match status" value="1"/>
</dbReference>
<evidence type="ECO:0000259" key="16">
    <source>
        <dbReference type="SMART" id="SM01193"/>
    </source>
</evidence>
<keyword evidence="5 11" id="KW-0964">Secreted</keyword>
<evidence type="ECO:0000256" key="4">
    <source>
        <dbReference type="ARBA" id="ARBA00017068"/>
    </source>
</evidence>
<evidence type="ECO:0000256" key="11">
    <source>
        <dbReference type="HAMAP-Rule" id="MF_00318"/>
    </source>
</evidence>
<dbReference type="GO" id="GO:0006096">
    <property type="term" value="P:glycolytic process"/>
    <property type="evidence" value="ECO:0007669"/>
    <property type="project" value="UniProtKB-UniRule"/>
</dbReference>
<dbReference type="SUPFAM" id="SSF51604">
    <property type="entry name" value="Enolase C-terminal domain-like"/>
    <property type="match status" value="1"/>
</dbReference>
<evidence type="ECO:0000256" key="9">
    <source>
        <dbReference type="ARBA" id="ARBA00023239"/>
    </source>
</evidence>
<feature type="binding site" evidence="11 14">
    <location>
        <position position="241"/>
    </location>
    <ligand>
        <name>Mg(2+)</name>
        <dbReference type="ChEBI" id="CHEBI:18420"/>
    </ligand>
</feature>
<evidence type="ECO:0000256" key="10">
    <source>
        <dbReference type="ARBA" id="ARBA00048951"/>
    </source>
</evidence>
<reference evidence="17" key="2">
    <citation type="submission" date="2009-12" db="EMBL/GenBank/DDBJ databases">
        <authorList>
            <person name="Summers A.O."/>
            <person name="Shearer J."/>
            <person name="Wireman J."/>
        </authorList>
    </citation>
    <scope>NUCLEOTIDE SEQUENCE</scope>
    <source>
        <strain evidence="17">CDC19</strain>
        <plasmid evidence="17">SAP024A</plasmid>
    </source>
</reference>
<evidence type="ECO:0000256" key="6">
    <source>
        <dbReference type="ARBA" id="ARBA00022723"/>
    </source>
</evidence>
<dbReference type="EC" id="4.2.1.11" evidence="3 11"/>
<gene>
    <name evidence="11" type="primary">eno</name>
    <name evidence="17" type="ORF">SAP024A_004</name>
</gene>
<dbReference type="HAMAP" id="MF_00318">
    <property type="entry name" value="Enolase"/>
    <property type="match status" value="1"/>
</dbReference>
<dbReference type="UniPathway" id="UPA00109">
    <property type="reaction ID" value="UER00187"/>
</dbReference>
<comment type="function">
    <text evidence="11">Catalyzes the reversible conversion of 2-phosphoglycerate (2-PG) into phosphoenolpyruvate (PEP). It is essential for the degradation of carbohydrates via glycolysis.</text>
</comment>
<dbReference type="Pfam" id="PF00113">
    <property type="entry name" value="Enolase_C"/>
    <property type="match status" value="1"/>
</dbReference>
<dbReference type="Pfam" id="PF03952">
    <property type="entry name" value="Enolase_N"/>
    <property type="match status" value="1"/>
</dbReference>
<dbReference type="PIRSF" id="PIRSF001400">
    <property type="entry name" value="Enolase"/>
    <property type="match status" value="1"/>
</dbReference>
<dbReference type="SMART" id="SM01193">
    <property type="entry name" value="Enolase_N"/>
    <property type="match status" value="1"/>
</dbReference>
<keyword evidence="17" id="KW-0614">Plasmid</keyword>
<comment type="similarity">
    <text evidence="2 11">Belongs to the enolase family.</text>
</comment>
<feature type="binding site" evidence="11">
    <location>
        <position position="364"/>
    </location>
    <ligand>
        <name>(2R)-2-phosphoglycerate</name>
        <dbReference type="ChEBI" id="CHEBI:58289"/>
    </ligand>
</feature>
<sequence>MKQIIEKVQAMEIFDSRGNPTVEVTVELSDGTTGIAAVPSGASTGNSEALELRDGDKRLEGKGVQQAIKNINFDINELLNNHSPFNQKHIDQLMINSDGTENKSKYGANAILGTSMAVARAAANALKLPLYRYLGGIDLSFPKLFFNVINGGAHADSGVDIQEFLITPISNSTLKKGIEMIANTYHALKIILKEQNLSNAVGDEGGFAPSLNSSEEAFQLLIEGIKRAGYNPGKDIAIAIDPAASEFYQNSFYEFEGAKYTSSQMIEYYQYLIEKYPIISIEDGLAEDDWEGFARMTEILGNSIEIIGDDIFVTNPTIFKKGISQEIGNAILIKLNQIGTVSETIETINIARKNNYKIMISHRSGETVDSFISDFAVAMNADQMKSGSMARSERVEKYNQLLRIEKELEII</sequence>
<comment type="pathway">
    <text evidence="1 11">Carbohydrate degradation; glycolysis; pyruvate from D-glyceraldehyde 3-phosphate: step 4/5.</text>
</comment>